<dbReference type="GO" id="GO:0062054">
    <property type="term" value="F:fluoride channel activity"/>
    <property type="evidence" value="ECO:0007669"/>
    <property type="project" value="UniProtKB-UniRule"/>
</dbReference>
<protein>
    <recommendedName>
        <fullName evidence="10">Fluoride-specific ion channel FluC</fullName>
    </recommendedName>
</protein>
<keyword evidence="3 10" id="KW-0812">Transmembrane</keyword>
<evidence type="ECO:0000256" key="10">
    <source>
        <dbReference type="HAMAP-Rule" id="MF_00454"/>
    </source>
</evidence>
<name>A0AAC9L7Z8_9PSEU</name>
<keyword evidence="6 10" id="KW-0407">Ion channel</keyword>
<dbReference type="HAMAP" id="MF_00454">
    <property type="entry name" value="FluC"/>
    <property type="match status" value="1"/>
</dbReference>
<keyword evidence="2 10" id="KW-1003">Cell membrane</keyword>
<evidence type="ECO:0000256" key="8">
    <source>
        <dbReference type="ARBA" id="ARBA00035585"/>
    </source>
</evidence>
<dbReference type="GO" id="GO:0140114">
    <property type="term" value="P:cellular detoxification of fluoride"/>
    <property type="evidence" value="ECO:0007669"/>
    <property type="project" value="UniProtKB-UniRule"/>
</dbReference>
<evidence type="ECO:0000256" key="5">
    <source>
        <dbReference type="ARBA" id="ARBA00023136"/>
    </source>
</evidence>
<reference evidence="12" key="1">
    <citation type="submission" date="2016-06" db="EMBL/GenBank/DDBJ databases">
        <title>Complete genome sequence of Actinoalloteichus fjordicus DSM 46855 (=ADI127-17), type strain of the new species Actinoalloteichus fjordicus.</title>
        <authorList>
            <person name="Ruckert C."/>
            <person name="Nouioui I."/>
            <person name="Willmese J."/>
            <person name="van Wezel G."/>
            <person name="Klenk H.-P."/>
            <person name="Kalinowski J."/>
            <person name="Zotchev S.B."/>
        </authorList>
    </citation>
    <scope>NUCLEOTIDE SEQUENCE [LARGE SCALE GENOMIC DNA]</scope>
    <source>
        <strain evidence="12">ADI127-7</strain>
    </source>
</reference>
<feature type="transmembrane region" description="Helical" evidence="10">
    <location>
        <begin position="96"/>
        <end position="117"/>
    </location>
</feature>
<feature type="binding site" evidence="10">
    <location>
        <position position="68"/>
    </location>
    <ligand>
        <name>Na(+)</name>
        <dbReference type="ChEBI" id="CHEBI:29101"/>
        <note>structural</note>
    </ligand>
</feature>
<evidence type="ECO:0000313" key="12">
    <source>
        <dbReference type="Proteomes" id="UP000185511"/>
    </source>
</evidence>
<dbReference type="AlphaFoldDB" id="A0AAC9L7Z8"/>
<evidence type="ECO:0000256" key="9">
    <source>
        <dbReference type="ARBA" id="ARBA00049940"/>
    </source>
</evidence>
<organism evidence="11 12">
    <name type="scientific">Actinoalloteichus fjordicus</name>
    <dbReference type="NCBI Taxonomy" id="1612552"/>
    <lineage>
        <taxon>Bacteria</taxon>
        <taxon>Bacillati</taxon>
        <taxon>Actinomycetota</taxon>
        <taxon>Actinomycetes</taxon>
        <taxon>Pseudonocardiales</taxon>
        <taxon>Pseudonocardiaceae</taxon>
        <taxon>Actinoalloteichus</taxon>
    </lineage>
</organism>
<gene>
    <name evidence="10" type="primary">fluC</name>
    <name evidence="10" type="synonym">crcB</name>
    <name evidence="11" type="ORF">UA74_02020</name>
</gene>
<evidence type="ECO:0000256" key="1">
    <source>
        <dbReference type="ARBA" id="ARBA00004651"/>
    </source>
</evidence>
<evidence type="ECO:0000256" key="2">
    <source>
        <dbReference type="ARBA" id="ARBA00022475"/>
    </source>
</evidence>
<feature type="transmembrane region" description="Helical" evidence="10">
    <location>
        <begin position="33"/>
        <end position="52"/>
    </location>
</feature>
<evidence type="ECO:0000256" key="4">
    <source>
        <dbReference type="ARBA" id="ARBA00022989"/>
    </source>
</evidence>
<keyword evidence="10" id="KW-0915">Sodium</keyword>
<evidence type="ECO:0000256" key="7">
    <source>
        <dbReference type="ARBA" id="ARBA00035120"/>
    </source>
</evidence>
<comment type="catalytic activity">
    <reaction evidence="8">
        <text>fluoride(in) = fluoride(out)</text>
        <dbReference type="Rhea" id="RHEA:76159"/>
        <dbReference type="ChEBI" id="CHEBI:17051"/>
    </reaction>
    <physiologicalReaction direction="left-to-right" evidence="8">
        <dbReference type="Rhea" id="RHEA:76160"/>
    </physiologicalReaction>
</comment>
<keyword evidence="10" id="KW-0813">Transport</keyword>
<dbReference type="Pfam" id="PF02537">
    <property type="entry name" value="CRCB"/>
    <property type="match status" value="1"/>
</dbReference>
<dbReference type="GO" id="GO:0005886">
    <property type="term" value="C:plasma membrane"/>
    <property type="evidence" value="ECO:0007669"/>
    <property type="project" value="UniProtKB-SubCell"/>
</dbReference>
<dbReference type="Proteomes" id="UP000185511">
    <property type="component" value="Chromosome"/>
</dbReference>
<keyword evidence="5 10" id="KW-0472">Membrane</keyword>
<keyword evidence="10" id="KW-0406">Ion transport</keyword>
<evidence type="ECO:0000256" key="6">
    <source>
        <dbReference type="ARBA" id="ARBA00023303"/>
    </source>
</evidence>
<comment type="activity regulation">
    <text evidence="10">Na(+) is not transported, but it plays an essential structural role and its presence is essential for fluoride channel function.</text>
</comment>
<feature type="binding site" evidence="10">
    <location>
        <position position="71"/>
    </location>
    <ligand>
        <name>Na(+)</name>
        <dbReference type="ChEBI" id="CHEBI:29101"/>
        <note>structural</note>
    </ligand>
</feature>
<dbReference type="PANTHER" id="PTHR28259:SF1">
    <property type="entry name" value="FLUORIDE EXPORT PROTEIN 1-RELATED"/>
    <property type="match status" value="1"/>
</dbReference>
<sequence>MTVLLVALAGAAGAVLRHLVHVLLPADRPGVAWPTLIVNGVGTLLLTLIGALSTTATNGAVLGIGFCGALTTYSTFAAQTVALAEQGHRFLAAANIGLNLLVGAVAVLIGTLLGGFLG</sequence>
<evidence type="ECO:0000256" key="3">
    <source>
        <dbReference type="ARBA" id="ARBA00022692"/>
    </source>
</evidence>
<comment type="similarity">
    <text evidence="7 10">Belongs to the fluoride channel Fluc/FEX (TC 1.A.43) family.</text>
</comment>
<evidence type="ECO:0000313" key="11">
    <source>
        <dbReference type="EMBL" id="APU12491.1"/>
    </source>
</evidence>
<dbReference type="InterPro" id="IPR003691">
    <property type="entry name" value="FluC"/>
</dbReference>
<comment type="subcellular location">
    <subcellularLocation>
        <location evidence="1 10">Cell membrane</location>
        <topology evidence="1 10">Multi-pass membrane protein</topology>
    </subcellularLocation>
</comment>
<dbReference type="EMBL" id="CP016076">
    <property type="protein sequence ID" value="APU12491.1"/>
    <property type="molecule type" value="Genomic_DNA"/>
</dbReference>
<dbReference type="GO" id="GO:0046872">
    <property type="term" value="F:metal ion binding"/>
    <property type="evidence" value="ECO:0007669"/>
    <property type="project" value="UniProtKB-KW"/>
</dbReference>
<accession>A0AAC9L7Z8</accession>
<dbReference type="KEGG" id="acad:UA74_02020"/>
<dbReference type="RefSeq" id="WP_075738373.1">
    <property type="nucleotide sequence ID" value="NZ_CP016076.1"/>
</dbReference>
<comment type="function">
    <text evidence="9 10">Fluoride-specific ion channel. Important for reducing fluoride concentration in the cell, thus reducing its toxicity.</text>
</comment>
<keyword evidence="12" id="KW-1185">Reference proteome</keyword>
<proteinExistence type="inferred from homology"/>
<dbReference type="PANTHER" id="PTHR28259">
    <property type="entry name" value="FLUORIDE EXPORT PROTEIN 1-RELATED"/>
    <property type="match status" value="1"/>
</dbReference>
<keyword evidence="10" id="KW-0479">Metal-binding</keyword>
<keyword evidence="4 10" id="KW-1133">Transmembrane helix</keyword>
<feature type="transmembrane region" description="Helical" evidence="10">
    <location>
        <begin position="59"/>
        <end position="84"/>
    </location>
</feature>